<feature type="compositionally biased region" description="Gly residues" evidence="1">
    <location>
        <begin position="1"/>
        <end position="15"/>
    </location>
</feature>
<accession>U4KPX2</accession>
<proteinExistence type="predicted"/>
<evidence type="ECO:0000313" key="3">
    <source>
        <dbReference type="EMBL" id="CCV66552.1"/>
    </source>
</evidence>
<protein>
    <submittedName>
        <fullName evidence="3">Uncharacterized protein</fullName>
    </submittedName>
</protein>
<keyword evidence="4" id="KW-1185">Reference proteome</keyword>
<evidence type="ECO:0000313" key="4">
    <source>
        <dbReference type="Proteomes" id="UP000032737"/>
    </source>
</evidence>
<feature type="transmembrane region" description="Helical" evidence="2">
    <location>
        <begin position="63"/>
        <end position="83"/>
    </location>
</feature>
<keyword evidence="2" id="KW-0812">Transmembrane</keyword>
<name>U4KPX2_9MOLU</name>
<dbReference type="EMBL" id="FO681348">
    <property type="protein sequence ID" value="CCV66552.1"/>
    <property type="molecule type" value="Genomic_DNA"/>
</dbReference>
<evidence type="ECO:0000256" key="1">
    <source>
        <dbReference type="SAM" id="MobiDB-lite"/>
    </source>
</evidence>
<gene>
    <name evidence="3" type="ORF">BN85315310</name>
</gene>
<keyword evidence="2" id="KW-1133">Transmembrane helix</keyword>
<keyword evidence="2" id="KW-0472">Membrane</keyword>
<dbReference type="STRING" id="61635.BN85315310"/>
<feature type="transmembrane region" description="Helical" evidence="2">
    <location>
        <begin position="204"/>
        <end position="224"/>
    </location>
</feature>
<organism evidence="3 4">
    <name type="scientific">Acholeplasma brassicae</name>
    <dbReference type="NCBI Taxonomy" id="61635"/>
    <lineage>
        <taxon>Bacteria</taxon>
        <taxon>Bacillati</taxon>
        <taxon>Mycoplasmatota</taxon>
        <taxon>Mollicutes</taxon>
        <taxon>Acholeplasmatales</taxon>
        <taxon>Acholeplasmataceae</taxon>
        <taxon>Acholeplasma</taxon>
    </lineage>
</organism>
<dbReference type="HOGENOM" id="CLU_1006949_0_0_14"/>
<dbReference type="AlphaFoldDB" id="U4KPX2"/>
<reference evidence="3 4" key="1">
    <citation type="journal article" date="2013" name="J. Mol. Microbiol. Biotechnol.">
        <title>Analysis of the Complete Genomes of Acholeplasma brassicae , A. palmae and A. laidlawii and Their Comparison to the Obligate Parasites from ' Candidatus Phytoplasma'.</title>
        <authorList>
            <person name="Kube M."/>
            <person name="Siewert C."/>
            <person name="Migdoll A.M."/>
            <person name="Duduk B."/>
            <person name="Holz S."/>
            <person name="Rabus R."/>
            <person name="Seemuller E."/>
            <person name="Mitrovic J."/>
            <person name="Muller I."/>
            <person name="Buttner C."/>
            <person name="Reinhardt R."/>
        </authorList>
    </citation>
    <scope>NUCLEOTIDE SEQUENCE [LARGE SCALE GENOMIC DNA]</scope>
    <source>
        <strain evidence="4">0502</strain>
    </source>
</reference>
<dbReference type="Proteomes" id="UP000032737">
    <property type="component" value="Chromosome"/>
</dbReference>
<sequence>MPSGSRGGSRGGHGSRGSRSASSRKSRPAYVHRHNVFYPPRRYRLFRRSYRVGSLRYYQMTKMYNWLSVFVFALVLCGVLLFTSNNKINLIKSDQMYYFNMIDTAKEEQYMNAIVTDRIKGEGGKYYITYNLEIFGRDLWREDGYTYSIYTKEEADRIFNTGEIRIVVEGLPLLPSTDSINADYKTFSLTDDGSYLAAIKQTRYALIIGSISIIGIIGCSIYYFKLMFSHRVMEESNKTNPSTNTDEKKEYCLYCGEVLSKEETKCPQCQAVRWQS</sequence>
<feature type="region of interest" description="Disordered" evidence="1">
    <location>
        <begin position="1"/>
        <end position="27"/>
    </location>
</feature>
<dbReference type="RefSeq" id="WP_030005407.1">
    <property type="nucleotide sequence ID" value="NC_022549.1"/>
</dbReference>
<evidence type="ECO:0000256" key="2">
    <source>
        <dbReference type="SAM" id="Phobius"/>
    </source>
</evidence>
<dbReference type="KEGG" id="abra:BN85315310"/>